<evidence type="ECO:0000256" key="3">
    <source>
        <dbReference type="ARBA" id="ARBA00023306"/>
    </source>
</evidence>
<dbReference type="Pfam" id="PF09759">
    <property type="entry name" value="Atx10homo_assoc"/>
    <property type="match status" value="1"/>
</dbReference>
<keyword evidence="2" id="KW-0132">Cell division</keyword>
<name>H0EWD6_GLAL7</name>
<reference evidence="8 9" key="1">
    <citation type="journal article" date="2012" name="Eukaryot. Cell">
        <title>Genome sequence of the fungus Glarea lozoyensis: the first genome sequence of a species from the Helotiaceae family.</title>
        <authorList>
            <person name="Youssar L."/>
            <person name="Gruening B.A."/>
            <person name="Erxleben A."/>
            <person name="Guenther S."/>
            <person name="Huettel W."/>
        </authorList>
    </citation>
    <scope>NUCLEOTIDE SEQUENCE [LARGE SCALE GENOMIC DNA]</scope>
    <source>
        <strain evidence="9">ATCC 74030 / MF5533</strain>
    </source>
</reference>
<evidence type="ECO:0000259" key="7">
    <source>
        <dbReference type="Pfam" id="PF09759"/>
    </source>
</evidence>
<dbReference type="OrthoDB" id="379794at2759"/>
<gene>
    <name evidence="8" type="ORF">M7I_7101</name>
</gene>
<comment type="similarity">
    <text evidence="1">Belongs to the ataxin-10 family.</text>
</comment>
<organism evidence="8 9">
    <name type="scientific">Glarea lozoyensis (strain ATCC 74030 / MF5533)</name>
    <dbReference type="NCBI Taxonomy" id="1104152"/>
    <lineage>
        <taxon>Eukaryota</taxon>
        <taxon>Fungi</taxon>
        <taxon>Dikarya</taxon>
        <taxon>Ascomycota</taxon>
        <taxon>Pezizomycotina</taxon>
        <taxon>Leotiomycetes</taxon>
        <taxon>Helotiales</taxon>
        <taxon>Helotiaceae</taxon>
        <taxon>Glarea</taxon>
    </lineage>
</organism>
<dbReference type="Proteomes" id="UP000005446">
    <property type="component" value="Unassembled WGS sequence"/>
</dbReference>
<feature type="region of interest" description="Disordered" evidence="6">
    <location>
        <begin position="561"/>
        <end position="591"/>
    </location>
</feature>
<evidence type="ECO:0000313" key="9">
    <source>
        <dbReference type="Proteomes" id="UP000005446"/>
    </source>
</evidence>
<dbReference type="AlphaFoldDB" id="H0EWD6"/>
<dbReference type="GO" id="GO:0051301">
    <property type="term" value="P:cell division"/>
    <property type="evidence" value="ECO:0007669"/>
    <property type="project" value="UniProtKB-KW"/>
</dbReference>
<feature type="region of interest" description="Disordered" evidence="6">
    <location>
        <begin position="461"/>
        <end position="487"/>
    </location>
</feature>
<feature type="region of interest" description="Disordered" evidence="6">
    <location>
        <begin position="338"/>
        <end position="361"/>
    </location>
</feature>
<feature type="region of interest" description="Disordered" evidence="6">
    <location>
        <begin position="750"/>
        <end position="771"/>
    </location>
</feature>
<dbReference type="PANTHER" id="PTHR13255">
    <property type="entry name" value="ATAXIN-10"/>
    <property type="match status" value="1"/>
</dbReference>
<dbReference type="GO" id="GO:0005829">
    <property type="term" value="C:cytosol"/>
    <property type="evidence" value="ECO:0007669"/>
    <property type="project" value="TreeGrafter"/>
</dbReference>
<evidence type="ECO:0000256" key="2">
    <source>
        <dbReference type="ARBA" id="ARBA00022618"/>
    </source>
</evidence>
<dbReference type="InterPro" id="IPR019156">
    <property type="entry name" value="Ataxin-10_domain"/>
</dbReference>
<comment type="caution">
    <text evidence="8">The sequence shown here is derived from an EMBL/GenBank/DDBJ whole genome shotgun (WGS) entry which is preliminary data.</text>
</comment>
<evidence type="ECO:0000256" key="1">
    <source>
        <dbReference type="ARBA" id="ARBA00008384"/>
    </source>
</evidence>
<dbReference type="HOGENOM" id="CLU_005559_1_0_1"/>
<feature type="compositionally biased region" description="Acidic residues" evidence="6">
    <location>
        <begin position="465"/>
        <end position="484"/>
    </location>
</feature>
<feature type="region of interest" description="Disordered" evidence="6">
    <location>
        <begin position="685"/>
        <end position="704"/>
    </location>
</feature>
<proteinExistence type="inferred from homology"/>
<comment type="function">
    <text evidence="4">May play a role in the regulation of cytokinesis.</text>
</comment>
<feature type="compositionally biased region" description="Low complexity" evidence="6">
    <location>
        <begin position="566"/>
        <end position="585"/>
    </location>
</feature>
<evidence type="ECO:0000313" key="8">
    <source>
        <dbReference type="EMBL" id="EHK97178.1"/>
    </source>
</evidence>
<keyword evidence="3" id="KW-0131">Cell cycle</keyword>
<evidence type="ECO:0000256" key="5">
    <source>
        <dbReference type="ARBA" id="ARBA00044801"/>
    </source>
</evidence>
<dbReference type="InterPro" id="IPR051374">
    <property type="entry name" value="Ataxin-10/CTR86_families"/>
</dbReference>
<sequence>MKNCNECGYPLPAIRDSSTICANCKTPVATWWDETSQTFRTNREILLPYSPTSSNAWHSGDHNMGDLSGRRNTQTIEERTFSAALIMLEAHFEKVRGVGYKTMAEVKKMIAQTLDRSLNKADVREHLAKNVDIWMRLEKIFAIAVPHLNARSLRESYTEAGVSSGLDVPESAALILKNYDVLREDLHYLNNLLVISRNMLAIKETAQELCAAVSFDKAVHQLIILCVNVTSKGYDGENVTIDDRARLLEITELYKKLLVTCLQHTHNWTMGNDRFKMMFWFTMLFDNDLRNDSIHELPPDDLDVGKVHDEVENWLFRHSGIDSLAADLLDNYDADVPTGHTAGPLPETPAMNDRGPVEESTTPVWRADLTDKYEQDRLYARVSHEIDVWWKKVRDANYDGWVVHMESVEGAIERAEACKENAMHRYIPRGQEHDHQYEHDENYEHGPDDGDSVAAEIDDRSIQEDNGEDDEGEEEEDEDDDDSYVEGPLRGLLTEIPNILDTKQIEALHMTVKACIVDSMGSGLTPAEIHEMRHLLIEWECVYELVSLLKALEAGVARKPLDERSVPGPSRRPGGSNSPGSTPNVERPYDDQGNSVKIQILIILTSLIAPTNSRRNGPGNPIVQKQLLDRGGIMPLLNCCVYDGHNEYLKERATLAIKFVMEGSEEAQKFVRDLVPVKQAQAQAQARAQAENRQKTSPSTTTKGVHLAAEALAADLARTAASTAASFKSGQDESLSKALGDVNITEEKKVDKAVQGKAAVSGGKGKGKGRK</sequence>
<feature type="domain" description="Ataxin-10" evidence="7">
    <location>
        <begin position="620"/>
        <end position="686"/>
    </location>
</feature>
<evidence type="ECO:0000256" key="6">
    <source>
        <dbReference type="SAM" id="MobiDB-lite"/>
    </source>
</evidence>
<protein>
    <recommendedName>
        <fullName evidence="5">Ataxin-10 homolog</fullName>
    </recommendedName>
</protein>
<dbReference type="InParanoid" id="H0EWD6"/>
<keyword evidence="9" id="KW-1185">Reference proteome</keyword>
<dbReference type="EMBL" id="AGUE01000207">
    <property type="protein sequence ID" value="EHK97178.1"/>
    <property type="molecule type" value="Genomic_DNA"/>
</dbReference>
<accession>H0EWD6</accession>
<dbReference type="PANTHER" id="PTHR13255:SF0">
    <property type="entry name" value="ATAXIN-10"/>
    <property type="match status" value="1"/>
</dbReference>
<evidence type="ECO:0000256" key="4">
    <source>
        <dbReference type="ARBA" id="ARBA00044746"/>
    </source>
</evidence>